<comment type="caution">
    <text evidence="2">The sequence shown here is derived from an EMBL/GenBank/DDBJ whole genome shotgun (WGS) entry which is preliminary data.</text>
</comment>
<sequence length="140" mass="15540">MRYAVKLLLFISTVLLVSHQARSEEGNFSGQWEQIHSDAGPCEKCLVGIVRQGKFMMISANNGWSATAETSRNGNVSYAAGTGQWDAQIEKYSQKAFDILLTIRGDRLMVIITTEKADGSKQSIKAFFSRRAAKLLYDKA</sequence>
<keyword evidence="3" id="KW-1185">Reference proteome</keyword>
<feature type="signal peptide" evidence="1">
    <location>
        <begin position="1"/>
        <end position="23"/>
    </location>
</feature>
<dbReference type="RefSeq" id="WP_146144007.1">
    <property type="nucleotide sequence ID" value="NZ_JACHBI010000004.1"/>
</dbReference>
<accession>A0A7W9D1F0</accession>
<protein>
    <recommendedName>
        <fullName evidence="4">Lipocalin-like domain-containing protein</fullName>
    </recommendedName>
</protein>
<proteinExistence type="predicted"/>
<keyword evidence="1" id="KW-0732">Signal</keyword>
<evidence type="ECO:0000256" key="1">
    <source>
        <dbReference type="SAM" id="SignalP"/>
    </source>
</evidence>
<dbReference type="EMBL" id="JACHBI010000004">
    <property type="protein sequence ID" value="MBB5573786.1"/>
    <property type="molecule type" value="Genomic_DNA"/>
</dbReference>
<evidence type="ECO:0000313" key="3">
    <source>
        <dbReference type="Proteomes" id="UP000549882"/>
    </source>
</evidence>
<reference evidence="2 3" key="1">
    <citation type="submission" date="2020-08" db="EMBL/GenBank/DDBJ databases">
        <title>Genomic Encyclopedia of Type Strains, Phase IV (KMG-V): Genome sequencing to study the core and pangenomes of soil and plant-associated prokaryotes.</title>
        <authorList>
            <person name="Whitman W."/>
        </authorList>
    </citation>
    <scope>NUCLEOTIDE SEQUENCE [LARGE SCALE GENOMIC DNA]</scope>
    <source>
        <strain evidence="2 3">SEMIA 4064</strain>
    </source>
</reference>
<evidence type="ECO:0008006" key="4">
    <source>
        <dbReference type="Google" id="ProtNLM"/>
    </source>
</evidence>
<name>A0A7W9D1F0_9HYPH</name>
<gene>
    <name evidence="2" type="ORF">GGD50_002408</name>
</gene>
<dbReference type="Proteomes" id="UP000549882">
    <property type="component" value="Unassembled WGS sequence"/>
</dbReference>
<feature type="chain" id="PRO_5031434402" description="Lipocalin-like domain-containing protein" evidence="1">
    <location>
        <begin position="24"/>
        <end position="140"/>
    </location>
</feature>
<organism evidence="2 3">
    <name type="scientific">Rhizobium paranaense</name>
    <dbReference type="NCBI Taxonomy" id="1650438"/>
    <lineage>
        <taxon>Bacteria</taxon>
        <taxon>Pseudomonadati</taxon>
        <taxon>Pseudomonadota</taxon>
        <taxon>Alphaproteobacteria</taxon>
        <taxon>Hyphomicrobiales</taxon>
        <taxon>Rhizobiaceae</taxon>
        <taxon>Rhizobium/Agrobacterium group</taxon>
        <taxon>Rhizobium</taxon>
    </lineage>
</organism>
<evidence type="ECO:0000313" key="2">
    <source>
        <dbReference type="EMBL" id="MBB5573786.1"/>
    </source>
</evidence>
<dbReference type="AlphaFoldDB" id="A0A7W9D1F0"/>